<dbReference type="KEGG" id="qsa:O6P43_010606"/>
<name>A0AAD7Q0U1_QUISA</name>
<organism evidence="3 4">
    <name type="scientific">Quillaja saponaria</name>
    <name type="common">Soap bark tree</name>
    <dbReference type="NCBI Taxonomy" id="32244"/>
    <lineage>
        <taxon>Eukaryota</taxon>
        <taxon>Viridiplantae</taxon>
        <taxon>Streptophyta</taxon>
        <taxon>Embryophyta</taxon>
        <taxon>Tracheophyta</taxon>
        <taxon>Spermatophyta</taxon>
        <taxon>Magnoliopsida</taxon>
        <taxon>eudicotyledons</taxon>
        <taxon>Gunneridae</taxon>
        <taxon>Pentapetalae</taxon>
        <taxon>rosids</taxon>
        <taxon>fabids</taxon>
        <taxon>Fabales</taxon>
        <taxon>Quillajaceae</taxon>
        <taxon>Quillaja</taxon>
    </lineage>
</organism>
<keyword evidence="1" id="KW-0732">Signal</keyword>
<evidence type="ECO:0000259" key="2">
    <source>
        <dbReference type="Pfam" id="PF14368"/>
    </source>
</evidence>
<reference evidence="3" key="1">
    <citation type="journal article" date="2023" name="Science">
        <title>Elucidation of the pathway for biosynthesis of saponin adjuvants from the soapbark tree.</title>
        <authorList>
            <person name="Reed J."/>
            <person name="Orme A."/>
            <person name="El-Demerdash A."/>
            <person name="Owen C."/>
            <person name="Martin L.B.B."/>
            <person name="Misra R.C."/>
            <person name="Kikuchi S."/>
            <person name="Rejzek M."/>
            <person name="Martin A.C."/>
            <person name="Harkess A."/>
            <person name="Leebens-Mack J."/>
            <person name="Louveau T."/>
            <person name="Stephenson M.J."/>
            <person name="Osbourn A."/>
        </authorList>
    </citation>
    <scope>NUCLEOTIDE SEQUENCE</scope>
    <source>
        <strain evidence="3">S10</strain>
    </source>
</reference>
<feature type="domain" description="Bifunctional inhibitor/plant lipid transfer protein/seed storage helical" evidence="2">
    <location>
        <begin position="33"/>
        <end position="110"/>
    </location>
</feature>
<sequence>MASFTSSSSAPIAVLLFVLLSFISTTSFGYPFHCVRHHARINSCANYLIDNLLPEKQFSRPSETCCTRYQEIFLSEDQTCLCRYLHPEKLRTSFNITRLLSLHDLCVQNSASVPLYDLCASIGYPDGEFNGIEEVPHGNLISQHHQPLHQNA</sequence>
<keyword evidence="4" id="KW-1185">Reference proteome</keyword>
<dbReference type="Proteomes" id="UP001163823">
    <property type="component" value="Chromosome 4"/>
</dbReference>
<protein>
    <recommendedName>
        <fullName evidence="2">Bifunctional inhibitor/plant lipid transfer protein/seed storage helical domain-containing protein</fullName>
    </recommendedName>
</protein>
<dbReference type="Pfam" id="PF14368">
    <property type="entry name" value="LTP_2"/>
    <property type="match status" value="1"/>
</dbReference>
<dbReference type="EMBL" id="JARAOO010000004">
    <property type="protein sequence ID" value="KAJ7972765.1"/>
    <property type="molecule type" value="Genomic_DNA"/>
</dbReference>
<feature type="chain" id="PRO_5042053805" description="Bifunctional inhibitor/plant lipid transfer protein/seed storage helical domain-containing protein" evidence="1">
    <location>
        <begin position="30"/>
        <end position="152"/>
    </location>
</feature>
<dbReference type="Gene3D" id="1.10.110.10">
    <property type="entry name" value="Plant lipid-transfer and hydrophobic proteins"/>
    <property type="match status" value="1"/>
</dbReference>
<dbReference type="InterPro" id="IPR016140">
    <property type="entry name" value="Bifunc_inhib/LTP/seed_store"/>
</dbReference>
<proteinExistence type="predicted"/>
<dbReference type="SUPFAM" id="SSF47699">
    <property type="entry name" value="Bifunctional inhibitor/lipid-transfer protein/seed storage 2S albumin"/>
    <property type="match status" value="1"/>
</dbReference>
<dbReference type="AlphaFoldDB" id="A0AAD7Q0U1"/>
<evidence type="ECO:0000256" key="1">
    <source>
        <dbReference type="SAM" id="SignalP"/>
    </source>
</evidence>
<feature type="signal peptide" evidence="1">
    <location>
        <begin position="1"/>
        <end position="29"/>
    </location>
</feature>
<evidence type="ECO:0000313" key="3">
    <source>
        <dbReference type="EMBL" id="KAJ7972765.1"/>
    </source>
</evidence>
<dbReference type="InterPro" id="IPR036312">
    <property type="entry name" value="Bifun_inhib/LTP/seed_sf"/>
</dbReference>
<evidence type="ECO:0000313" key="4">
    <source>
        <dbReference type="Proteomes" id="UP001163823"/>
    </source>
</evidence>
<gene>
    <name evidence="3" type="ORF">O6P43_010606</name>
</gene>
<accession>A0AAD7Q0U1</accession>
<comment type="caution">
    <text evidence="3">The sequence shown here is derived from an EMBL/GenBank/DDBJ whole genome shotgun (WGS) entry which is preliminary data.</text>
</comment>